<reference evidence="15" key="1">
    <citation type="journal article" date="2008" name="BMC Genomics">
        <title>A conifer genomics resource of 200,000 spruce (Picea spp.) ESTs and 6,464 high-quality, sequence-finished full-length cDNAs for Sitka spruce (Picea sitchensis).</title>
        <authorList>
            <person name="Ralph S.G."/>
            <person name="Chun H.J."/>
            <person name="Kolosova N."/>
            <person name="Cooper D."/>
            <person name="Oddy C."/>
            <person name="Ritland C.E."/>
            <person name="Kirkpatrick R."/>
            <person name="Moore R."/>
            <person name="Barber S."/>
            <person name="Holt R.A."/>
            <person name="Jones S.J."/>
            <person name="Marra M.A."/>
            <person name="Douglas C.J."/>
            <person name="Ritland K."/>
            <person name="Bohlmann J."/>
        </authorList>
    </citation>
    <scope>NUCLEOTIDE SEQUENCE</scope>
    <source>
        <tissue evidence="15">Green portion of the leader tissue</tissue>
    </source>
</reference>
<comment type="subcellular location">
    <subcellularLocation>
        <location evidence="1">Plastid</location>
        <location evidence="1">Chloroplast thylakoid membrane</location>
    </subcellularLocation>
</comment>
<dbReference type="InterPro" id="IPR020904">
    <property type="entry name" value="Sc_DH/Rdtase_CS"/>
</dbReference>
<comment type="catalytic activity">
    <reaction evidence="12">
        <text>7(1)-hydroxychlorophyllide a + NADP(+) = chlorophyllide b + NADPH + H(+)</text>
        <dbReference type="Rhea" id="RHEA:24772"/>
        <dbReference type="ChEBI" id="CHEBI:15378"/>
        <dbReference type="ChEBI" id="CHEBI:57783"/>
        <dbReference type="ChEBI" id="CHEBI:58349"/>
        <dbReference type="ChEBI" id="CHEBI:83356"/>
        <dbReference type="ChEBI" id="CHEBI:83357"/>
        <dbReference type="EC" id="1.1.1.294"/>
    </reaction>
</comment>
<evidence type="ECO:0000256" key="1">
    <source>
        <dbReference type="ARBA" id="ARBA00004334"/>
    </source>
</evidence>
<evidence type="ECO:0000256" key="5">
    <source>
        <dbReference type="ARBA" id="ARBA00022817"/>
    </source>
</evidence>
<dbReference type="GO" id="GO:0034256">
    <property type="term" value="F:chlorophyll(ide) b reductase activity"/>
    <property type="evidence" value="ECO:0007669"/>
    <property type="project" value="UniProtKB-EC"/>
</dbReference>
<dbReference type="InterPro" id="IPR036291">
    <property type="entry name" value="NAD(P)-bd_dom_sf"/>
</dbReference>
<proteinExistence type="evidence at transcript level"/>
<evidence type="ECO:0000256" key="3">
    <source>
        <dbReference type="ARBA" id="ARBA00022528"/>
    </source>
</evidence>
<evidence type="ECO:0000256" key="6">
    <source>
        <dbReference type="ARBA" id="ARBA00022946"/>
    </source>
</evidence>
<dbReference type="GO" id="GO:0009535">
    <property type="term" value="C:chloroplast thylakoid membrane"/>
    <property type="evidence" value="ECO:0007669"/>
    <property type="project" value="UniProtKB-SubCell"/>
</dbReference>
<keyword evidence="5" id="KW-0881">Chlorophyll catabolism</keyword>
<dbReference type="GO" id="GO:0010304">
    <property type="term" value="P:PSII associated light-harvesting complex II catabolic process"/>
    <property type="evidence" value="ECO:0007669"/>
    <property type="project" value="TreeGrafter"/>
</dbReference>
<dbReference type="FunFam" id="3.40.50.720:FF:000223">
    <property type="entry name" value="Chlorophyll(Ide) b reductase NOL, chloroplastic"/>
    <property type="match status" value="1"/>
</dbReference>
<comment type="catalytic activity">
    <reaction evidence="11">
        <text>7(1)-hydroxychlorophyllide a + NAD(+) = chlorophyllide b + NADH + H(+)</text>
        <dbReference type="Rhea" id="RHEA:24768"/>
        <dbReference type="ChEBI" id="CHEBI:15378"/>
        <dbReference type="ChEBI" id="CHEBI:57540"/>
        <dbReference type="ChEBI" id="CHEBI:57945"/>
        <dbReference type="ChEBI" id="CHEBI:83356"/>
        <dbReference type="ChEBI" id="CHEBI:83357"/>
        <dbReference type="EC" id="1.1.1.294"/>
    </reaction>
</comment>
<dbReference type="GO" id="GO:0015996">
    <property type="term" value="P:chlorophyll catabolic process"/>
    <property type="evidence" value="ECO:0007669"/>
    <property type="project" value="UniProtKB-KW"/>
</dbReference>
<dbReference type="InterPro" id="IPR002347">
    <property type="entry name" value="SDR_fam"/>
</dbReference>
<keyword evidence="10" id="KW-0472">Membrane</keyword>
<evidence type="ECO:0000313" key="15">
    <source>
        <dbReference type="EMBL" id="ABK24799.1"/>
    </source>
</evidence>
<dbReference type="CDD" id="cd05233">
    <property type="entry name" value="SDR_c"/>
    <property type="match status" value="1"/>
</dbReference>
<evidence type="ECO:0000256" key="9">
    <source>
        <dbReference type="ARBA" id="ARBA00023078"/>
    </source>
</evidence>
<comment type="similarity">
    <text evidence="2 14">Belongs to the short-chain dehydrogenases/reductases (SDR) family.</text>
</comment>
<evidence type="ECO:0000256" key="4">
    <source>
        <dbReference type="ARBA" id="ARBA00022640"/>
    </source>
</evidence>
<evidence type="ECO:0000256" key="13">
    <source>
        <dbReference type="ARBA" id="ARBA00066856"/>
    </source>
</evidence>
<name>A9NVY8_PICSI</name>
<evidence type="ECO:0000256" key="10">
    <source>
        <dbReference type="ARBA" id="ARBA00023136"/>
    </source>
</evidence>
<dbReference type="EMBL" id="EF085494">
    <property type="protein sequence ID" value="ABK24799.1"/>
    <property type="molecule type" value="mRNA"/>
</dbReference>
<dbReference type="PANTHER" id="PTHR24314">
    <property type="entry name" value="NON-SPECIFIC LIPID TRANSFER PROTEIN-RELATED"/>
    <property type="match status" value="1"/>
</dbReference>
<keyword evidence="3" id="KW-0150">Chloroplast</keyword>
<dbReference type="SUPFAM" id="SSF51735">
    <property type="entry name" value="NAD(P)-binding Rossmann-fold domains"/>
    <property type="match status" value="1"/>
</dbReference>
<sequence length="373" mass="41485">MATCRSAPTQTLLPIHFYSSISHQTCNYQCIINHNFCRNYCPPWGRASLQYYMKRGSNRLPVLRRQSERRYSVNRVRAAGDSDEVMKPPFNVLITGSSKGIGYALAKEFLSAGDNVIICSRSDDLVQAAIENLRGEFGDQRVWGTTCDVRDGENVRALVDFAKNTIQYVDIWINNAGSNAYSYKPLVETGDEALMEVVTTNTLGTMICCREAIMMMMSQPRGGHIFNIDGAGADGSPTPRFAAYGATKRSLVHLTKSLQAELRMQGIKKVAVHNLSPGMVTTDLLMSGSNTKQAKFFINVLAEPADTVAKFLVPRVRAVSGKESFKPTYIRFLNGFKAYSQIFVVSVFLIGCKCMFNRLLPNCNVFQTLANVW</sequence>
<dbReference type="PRINTS" id="PR00081">
    <property type="entry name" value="GDHRDH"/>
</dbReference>
<dbReference type="EC" id="1.1.1.294" evidence="13"/>
<dbReference type="AlphaFoldDB" id="A9NVY8"/>
<evidence type="ECO:0000256" key="8">
    <source>
        <dbReference type="ARBA" id="ARBA00023027"/>
    </source>
</evidence>
<evidence type="ECO:0000256" key="7">
    <source>
        <dbReference type="ARBA" id="ARBA00023002"/>
    </source>
</evidence>
<dbReference type="Pfam" id="PF00106">
    <property type="entry name" value="adh_short"/>
    <property type="match status" value="1"/>
</dbReference>
<keyword evidence="6" id="KW-0809">Transit peptide</keyword>
<dbReference type="Gene3D" id="3.40.50.720">
    <property type="entry name" value="NAD(P)-binding Rossmann-like Domain"/>
    <property type="match status" value="1"/>
</dbReference>
<organism evidence="15">
    <name type="scientific">Picea sitchensis</name>
    <name type="common">Sitka spruce</name>
    <name type="synonym">Pinus sitchensis</name>
    <dbReference type="NCBI Taxonomy" id="3332"/>
    <lineage>
        <taxon>Eukaryota</taxon>
        <taxon>Viridiplantae</taxon>
        <taxon>Streptophyta</taxon>
        <taxon>Embryophyta</taxon>
        <taxon>Tracheophyta</taxon>
        <taxon>Spermatophyta</taxon>
        <taxon>Pinopsida</taxon>
        <taxon>Pinidae</taxon>
        <taxon>Conifers I</taxon>
        <taxon>Pinales</taxon>
        <taxon>Pinaceae</taxon>
        <taxon>Picea</taxon>
    </lineage>
</organism>
<keyword evidence="4" id="KW-0934">Plastid</keyword>
<evidence type="ECO:0000256" key="11">
    <source>
        <dbReference type="ARBA" id="ARBA00050138"/>
    </source>
</evidence>
<dbReference type="PRINTS" id="PR00080">
    <property type="entry name" value="SDRFAMILY"/>
</dbReference>
<keyword evidence="9" id="KW-0793">Thylakoid</keyword>
<keyword evidence="8" id="KW-0520">NAD</keyword>
<dbReference type="InterPro" id="IPR052625">
    <property type="entry name" value="Chl_b_Red"/>
</dbReference>
<keyword evidence="7" id="KW-0560">Oxidoreductase</keyword>
<evidence type="ECO:0000256" key="2">
    <source>
        <dbReference type="ARBA" id="ARBA00006484"/>
    </source>
</evidence>
<evidence type="ECO:0000256" key="12">
    <source>
        <dbReference type="ARBA" id="ARBA00052465"/>
    </source>
</evidence>
<dbReference type="PANTHER" id="PTHR24314:SF15">
    <property type="entry name" value="CHLOROPHYLL(IDE) B REDUCTASE NOL, CHLOROPLASTIC"/>
    <property type="match status" value="1"/>
</dbReference>
<evidence type="ECO:0000256" key="14">
    <source>
        <dbReference type="RuleBase" id="RU000363"/>
    </source>
</evidence>
<dbReference type="PROSITE" id="PS00061">
    <property type="entry name" value="ADH_SHORT"/>
    <property type="match status" value="1"/>
</dbReference>
<accession>A9NVY8</accession>
<protein>
    <recommendedName>
        <fullName evidence="13">chlorophyll(ide) b reductase</fullName>
        <ecNumber evidence="13">1.1.1.294</ecNumber>
    </recommendedName>
</protein>